<keyword evidence="2" id="KW-0812">Transmembrane</keyword>
<dbReference type="EMBL" id="JWZX01001861">
    <property type="protein sequence ID" value="KOO32042.1"/>
    <property type="molecule type" value="Genomic_DNA"/>
</dbReference>
<proteinExistence type="predicted"/>
<evidence type="ECO:0000313" key="4">
    <source>
        <dbReference type="Proteomes" id="UP000037460"/>
    </source>
</evidence>
<feature type="transmembrane region" description="Helical" evidence="2">
    <location>
        <begin position="278"/>
        <end position="298"/>
    </location>
</feature>
<feature type="transmembrane region" description="Helical" evidence="2">
    <location>
        <begin position="344"/>
        <end position="367"/>
    </location>
</feature>
<feature type="transmembrane region" description="Helical" evidence="2">
    <location>
        <begin position="63"/>
        <end position="84"/>
    </location>
</feature>
<dbReference type="AlphaFoldDB" id="A0A0M0K0E2"/>
<reference evidence="4" key="1">
    <citation type="journal article" date="2015" name="PLoS Genet.">
        <title>Genome Sequence and Transcriptome Analyses of Chrysochromulina tobin: Metabolic Tools for Enhanced Algal Fitness in the Prominent Order Prymnesiales (Haptophyceae).</title>
        <authorList>
            <person name="Hovde B.T."/>
            <person name="Deodato C.R."/>
            <person name="Hunsperger H.M."/>
            <person name="Ryken S.A."/>
            <person name="Yost W."/>
            <person name="Jha R.K."/>
            <person name="Patterson J."/>
            <person name="Monnat R.J. Jr."/>
            <person name="Barlow S.B."/>
            <person name="Starkenburg S.R."/>
            <person name="Cattolico R.A."/>
        </authorList>
    </citation>
    <scope>NUCLEOTIDE SEQUENCE</scope>
    <source>
        <strain evidence="4">CCMP291</strain>
    </source>
</reference>
<feature type="region of interest" description="Disordered" evidence="1">
    <location>
        <begin position="1"/>
        <end position="23"/>
    </location>
</feature>
<protein>
    <submittedName>
        <fullName evidence="3">Uncharacterized protein</fullName>
    </submittedName>
</protein>
<keyword evidence="4" id="KW-1185">Reference proteome</keyword>
<evidence type="ECO:0000313" key="3">
    <source>
        <dbReference type="EMBL" id="KOO32042.1"/>
    </source>
</evidence>
<organism evidence="3 4">
    <name type="scientific">Chrysochromulina tobinii</name>
    <dbReference type="NCBI Taxonomy" id="1460289"/>
    <lineage>
        <taxon>Eukaryota</taxon>
        <taxon>Haptista</taxon>
        <taxon>Haptophyta</taxon>
        <taxon>Prymnesiophyceae</taxon>
        <taxon>Prymnesiales</taxon>
        <taxon>Chrysochromulinaceae</taxon>
        <taxon>Chrysochromulina</taxon>
    </lineage>
</organism>
<feature type="transmembrane region" description="Helical" evidence="2">
    <location>
        <begin position="304"/>
        <end position="323"/>
    </location>
</feature>
<name>A0A0M0K0E2_9EUKA</name>
<feature type="non-terminal residue" evidence="3">
    <location>
        <position position="379"/>
    </location>
</feature>
<accession>A0A0M0K0E2</accession>
<keyword evidence="2" id="KW-1133">Transmembrane helix</keyword>
<sequence>MSTKWLGRANETPAAETGADGSEEHSFLLKRMKRMDSFRRKVENNKTIGSQKLDFILAKRHRVLILARILLAVPGPAFLTFSAIQHFEITTVTAGWALSAPITQLETGREFALAVGLITIPLWILSFLIAQIEKTAQKFAKGSRVFVKRSNGDESFGYVKKYDAKEQQPYTVELESGKDEKFDEAEIEKKPAQKFANGSRVLVKRSSGDESFGYVKEYNEKTQVYTVKLKTGPPEELDTGEGSMRDALVISRERLVRLWKYFLSLWKWDQRIWTCPKAFEAALFWVCLLGYALLYQAGADWTKALLLFLLFAPFVIALILYMVTKIVQSIIDYQYSQKAEYHTFVNLQAVRLSILTIFGVCLTVYAVSAMSRVVIPYIL</sequence>
<evidence type="ECO:0000256" key="2">
    <source>
        <dbReference type="SAM" id="Phobius"/>
    </source>
</evidence>
<gene>
    <name evidence="3" type="ORF">Ctob_014236</name>
</gene>
<keyword evidence="2" id="KW-0472">Membrane</keyword>
<feature type="transmembrane region" description="Helical" evidence="2">
    <location>
        <begin position="111"/>
        <end position="130"/>
    </location>
</feature>
<dbReference type="Proteomes" id="UP000037460">
    <property type="component" value="Unassembled WGS sequence"/>
</dbReference>
<comment type="caution">
    <text evidence="3">The sequence shown here is derived from an EMBL/GenBank/DDBJ whole genome shotgun (WGS) entry which is preliminary data.</text>
</comment>
<evidence type="ECO:0000256" key="1">
    <source>
        <dbReference type="SAM" id="MobiDB-lite"/>
    </source>
</evidence>